<reference evidence="1 2" key="1">
    <citation type="journal article" date="2002" name="Nature">
        <title>Genome sequence and comparative analysis of the model rodent malaria parasite Plasmodium yoelii yoelii.</title>
        <authorList>
            <person name="Carlton J.M."/>
            <person name="Angiuoli S.V."/>
            <person name="Suh B.B."/>
            <person name="Kooij T.W."/>
            <person name="Pertea M."/>
            <person name="Silva J.C."/>
            <person name="Ermolaeva M.D."/>
            <person name="Allen J.E."/>
            <person name="Selengut J.D."/>
            <person name="Koo H.L."/>
            <person name="Peterson J.D."/>
            <person name="Pop M."/>
            <person name="Kosack D.S."/>
            <person name="Shumway M.F."/>
            <person name="Bidwell S.L."/>
            <person name="Shallom S.J."/>
            <person name="van Aken S.E."/>
            <person name="Riedmuller S.B."/>
            <person name="Feldblyum T.V."/>
            <person name="Cho J.K."/>
            <person name="Quackenbush J."/>
            <person name="Sedegah M."/>
            <person name="Shoaibi A."/>
            <person name="Cummings L.M."/>
            <person name="Florens L."/>
            <person name="Yates J.R."/>
            <person name="Raine J.D."/>
            <person name="Sinden R.E."/>
            <person name="Harris M.A."/>
            <person name="Cunningham D.A."/>
            <person name="Preiser P.R."/>
            <person name="Bergman L.W."/>
            <person name="Vaidya A.B."/>
            <person name="van Lin L.H."/>
            <person name="Janse C.J."/>
            <person name="Waters A.P."/>
            <person name="Smith H.O."/>
            <person name="White O.R."/>
            <person name="Salzberg S.L."/>
            <person name="Venter J.C."/>
            <person name="Fraser C.M."/>
            <person name="Hoffman S.L."/>
            <person name="Gardner M.J."/>
            <person name="Carucci D.J."/>
        </authorList>
    </citation>
    <scope>NUCLEOTIDE SEQUENCE [LARGE SCALE GENOMIC DNA]</scope>
    <source>
        <strain evidence="1 2">17XNL</strain>
    </source>
</reference>
<name>Q7RHG7_PLAYO</name>
<proteinExistence type="predicted"/>
<evidence type="ECO:0000313" key="2">
    <source>
        <dbReference type="Proteomes" id="UP000008553"/>
    </source>
</evidence>
<evidence type="ECO:0000313" key="1">
    <source>
        <dbReference type="EMBL" id="EAA15825.1"/>
    </source>
</evidence>
<gene>
    <name evidence="1" type="ORF">PY04020</name>
</gene>
<sequence>DTNLYKIVLYIHMVKNVLNTPRIRQFI</sequence>
<organism evidence="1 2">
    <name type="scientific">Plasmodium yoelii yoelii</name>
    <dbReference type="NCBI Taxonomy" id="73239"/>
    <lineage>
        <taxon>Eukaryota</taxon>
        <taxon>Sar</taxon>
        <taxon>Alveolata</taxon>
        <taxon>Apicomplexa</taxon>
        <taxon>Aconoidasida</taxon>
        <taxon>Haemosporida</taxon>
        <taxon>Plasmodiidae</taxon>
        <taxon>Plasmodium</taxon>
        <taxon>Plasmodium (Vinckeia)</taxon>
    </lineage>
</organism>
<dbReference type="AlphaFoldDB" id="Q7RHG7"/>
<dbReference type="Proteomes" id="UP000008553">
    <property type="component" value="Unassembled WGS sequence"/>
</dbReference>
<feature type="non-terminal residue" evidence="1">
    <location>
        <position position="1"/>
    </location>
</feature>
<comment type="caution">
    <text evidence="1">The sequence shown here is derived from an EMBL/GenBank/DDBJ whole genome shotgun (WGS) entry which is preliminary data.</text>
</comment>
<keyword evidence="2" id="KW-1185">Reference proteome</keyword>
<protein>
    <submittedName>
        <fullName evidence="1">Uncharacterized protein</fullName>
    </submittedName>
</protein>
<dbReference type="PaxDb" id="73239-Q7RHG7"/>
<accession>Q7RHG7</accession>
<dbReference type="EMBL" id="AABL01001205">
    <property type="protein sequence ID" value="EAA15825.1"/>
    <property type="molecule type" value="Genomic_DNA"/>
</dbReference>
<dbReference type="InParanoid" id="Q7RHG7"/>